<dbReference type="RefSeq" id="WP_310925980.1">
    <property type="nucleotide sequence ID" value="NZ_JAMQOP010000005.1"/>
</dbReference>
<gene>
    <name evidence="3" type="ORF">NDI76_20160</name>
</gene>
<keyword evidence="1" id="KW-0472">Membrane</keyword>
<evidence type="ECO:0000313" key="4">
    <source>
        <dbReference type="Proteomes" id="UP001257060"/>
    </source>
</evidence>
<dbReference type="EMBL" id="JAMQOP010000005">
    <property type="protein sequence ID" value="MDS0301057.1"/>
    <property type="molecule type" value="Genomic_DNA"/>
</dbReference>
<reference evidence="3 4" key="1">
    <citation type="submission" date="2022-06" db="EMBL/GenBank/DDBJ databases">
        <title>Halogeometricum sp. a new haloarchaeum isolate from saline soil.</title>
        <authorList>
            <person name="Strakova D."/>
            <person name="Galisteo C."/>
            <person name="Sanchez-Porro C."/>
            <person name="Ventosa A."/>
        </authorList>
    </citation>
    <scope>NUCLEOTIDE SEQUENCE [LARGE SCALE GENOMIC DNA]</scope>
    <source>
        <strain evidence="3 4">S1BR25-6</strain>
    </source>
</reference>
<keyword evidence="4" id="KW-1185">Reference proteome</keyword>
<feature type="domain" description="DUF8147" evidence="2">
    <location>
        <begin position="3"/>
        <end position="115"/>
    </location>
</feature>
<accession>A0ABU2GJR3</accession>
<sequence length="118" mass="12005">MRARTLGYAVGAGIATFLVVFVAVSEVLLPYVEFSVLVGIPAGLVTGAFAAAFVLTQTGQKASSTRRGLARALGAFGVVLLVAFALALVLQLSATISIVVATVVGLLAGVGAFVRNRR</sequence>
<feature type="transmembrane region" description="Helical" evidence="1">
    <location>
        <begin position="68"/>
        <end position="90"/>
    </location>
</feature>
<protein>
    <recommendedName>
        <fullName evidence="2">DUF8147 domain-containing protein</fullName>
    </recommendedName>
</protein>
<proteinExistence type="predicted"/>
<organism evidence="3 4">
    <name type="scientific">Halogeometricum salsisoli</name>
    <dbReference type="NCBI Taxonomy" id="2950536"/>
    <lineage>
        <taxon>Archaea</taxon>
        <taxon>Methanobacteriati</taxon>
        <taxon>Methanobacteriota</taxon>
        <taxon>Stenosarchaea group</taxon>
        <taxon>Halobacteria</taxon>
        <taxon>Halobacteriales</taxon>
        <taxon>Haloferacaceae</taxon>
        <taxon>Halogeometricum</taxon>
    </lineage>
</organism>
<evidence type="ECO:0000256" key="1">
    <source>
        <dbReference type="SAM" id="Phobius"/>
    </source>
</evidence>
<name>A0ABU2GJR3_9EURY</name>
<keyword evidence="1" id="KW-1133">Transmembrane helix</keyword>
<evidence type="ECO:0000259" key="2">
    <source>
        <dbReference type="Pfam" id="PF26472"/>
    </source>
</evidence>
<feature type="transmembrane region" description="Helical" evidence="1">
    <location>
        <begin position="34"/>
        <end position="56"/>
    </location>
</feature>
<comment type="caution">
    <text evidence="3">The sequence shown here is derived from an EMBL/GenBank/DDBJ whole genome shotgun (WGS) entry which is preliminary data.</text>
</comment>
<evidence type="ECO:0000313" key="3">
    <source>
        <dbReference type="EMBL" id="MDS0301057.1"/>
    </source>
</evidence>
<dbReference type="Proteomes" id="UP001257060">
    <property type="component" value="Unassembled WGS sequence"/>
</dbReference>
<feature type="transmembrane region" description="Helical" evidence="1">
    <location>
        <begin position="7"/>
        <end position="28"/>
    </location>
</feature>
<dbReference type="Pfam" id="PF26472">
    <property type="entry name" value="DUF8147"/>
    <property type="match status" value="1"/>
</dbReference>
<keyword evidence="1" id="KW-0812">Transmembrane</keyword>
<dbReference type="InterPro" id="IPR058460">
    <property type="entry name" value="DUF8147"/>
</dbReference>
<feature type="transmembrane region" description="Helical" evidence="1">
    <location>
        <begin position="96"/>
        <end position="114"/>
    </location>
</feature>